<organism evidence="2 3">
    <name type="scientific">Borreliella afzelii</name>
    <name type="common">Borrelia afzelii</name>
    <dbReference type="NCBI Taxonomy" id="29518"/>
    <lineage>
        <taxon>Bacteria</taxon>
        <taxon>Pseudomonadati</taxon>
        <taxon>Spirochaetota</taxon>
        <taxon>Spirochaetia</taxon>
        <taxon>Spirochaetales</taxon>
        <taxon>Borreliaceae</taxon>
        <taxon>Borreliella</taxon>
    </lineage>
</organism>
<accession>A0AB34Z3J1</accession>
<feature type="region of interest" description="Disordered" evidence="1">
    <location>
        <begin position="1"/>
        <end position="25"/>
    </location>
</feature>
<name>A0AB34Z3J1_BORAF</name>
<reference evidence="2 3" key="1">
    <citation type="submission" date="2020-08" db="EMBL/GenBank/DDBJ databases">
        <title>Genomic Encyclopedia of Type Strains, Phase IV (KMG-IV): sequencing the most valuable type-strain genomes for metagenomic binning, comparative biology and taxonomic classification.</title>
        <authorList>
            <person name="Goeker M."/>
        </authorList>
    </citation>
    <scope>NUCLEOTIDE SEQUENCE [LARGE SCALE GENOMIC DNA]</scope>
    <source>
        <strain evidence="2 3">DSM 10508</strain>
    </source>
</reference>
<evidence type="ECO:0000313" key="2">
    <source>
        <dbReference type="EMBL" id="MBB5141628.1"/>
    </source>
</evidence>
<dbReference type="EMBL" id="JACHGM010000006">
    <property type="protein sequence ID" value="MBB5141628.1"/>
    <property type="molecule type" value="Genomic_DNA"/>
</dbReference>
<evidence type="ECO:0000313" key="3">
    <source>
        <dbReference type="Proteomes" id="UP000529652"/>
    </source>
</evidence>
<evidence type="ECO:0000256" key="1">
    <source>
        <dbReference type="SAM" id="MobiDB-lite"/>
    </source>
</evidence>
<feature type="compositionally biased region" description="Polar residues" evidence="1">
    <location>
        <begin position="1"/>
        <end position="14"/>
    </location>
</feature>
<sequence>MAENIKNQVNNQNDYKSKANPSDHVPHNFFNNKIEYIPKGHPNDRDSHRYNFPFKTKKGFEEGIYNLYILPKYLLAIWKKNY</sequence>
<comment type="caution">
    <text evidence="2">The sequence shown here is derived from an EMBL/GenBank/DDBJ whole genome shotgun (WGS) entry which is preliminary data.</text>
</comment>
<dbReference type="AlphaFoldDB" id="A0AB34Z3J1"/>
<dbReference type="RefSeq" id="WP_014486465.1">
    <property type="nucleotide sequence ID" value="NZ_CAXOVT010000003.1"/>
</dbReference>
<gene>
    <name evidence="2" type="ORF">HNP63_001049</name>
</gene>
<dbReference type="Proteomes" id="UP000529652">
    <property type="component" value="Unassembled WGS sequence"/>
</dbReference>
<proteinExistence type="predicted"/>
<protein>
    <submittedName>
        <fullName evidence="2">Uncharacterized protein</fullName>
    </submittedName>
</protein>